<protein>
    <submittedName>
        <fullName evidence="4">Phosphopantetheine-binding protein</fullName>
    </submittedName>
</protein>
<dbReference type="InterPro" id="IPR006162">
    <property type="entry name" value="Ppantetheine_attach_site"/>
</dbReference>
<dbReference type="Pfam" id="PF00550">
    <property type="entry name" value="PP-binding"/>
    <property type="match status" value="1"/>
</dbReference>
<evidence type="ECO:0000259" key="3">
    <source>
        <dbReference type="PROSITE" id="PS50075"/>
    </source>
</evidence>
<organism evidence="4">
    <name type="scientific">Candidatus Electrothrix aestuarii</name>
    <dbReference type="NCBI Taxonomy" id="3062594"/>
    <lineage>
        <taxon>Bacteria</taxon>
        <taxon>Pseudomonadati</taxon>
        <taxon>Thermodesulfobacteriota</taxon>
        <taxon>Desulfobulbia</taxon>
        <taxon>Desulfobulbales</taxon>
        <taxon>Desulfobulbaceae</taxon>
        <taxon>Candidatus Electrothrix</taxon>
    </lineage>
</organism>
<proteinExistence type="predicted"/>
<dbReference type="EMBL" id="CP159373">
    <property type="protein sequence ID" value="XCN74415.1"/>
    <property type="molecule type" value="Genomic_DNA"/>
</dbReference>
<dbReference type="SUPFAM" id="SSF47336">
    <property type="entry name" value="ACP-like"/>
    <property type="match status" value="1"/>
</dbReference>
<evidence type="ECO:0000256" key="2">
    <source>
        <dbReference type="ARBA" id="ARBA00022553"/>
    </source>
</evidence>
<feature type="domain" description="Carrier" evidence="3">
    <location>
        <begin position="3"/>
        <end position="83"/>
    </location>
</feature>
<evidence type="ECO:0000256" key="1">
    <source>
        <dbReference type="ARBA" id="ARBA00022450"/>
    </source>
</evidence>
<reference evidence="4" key="2">
    <citation type="submission" date="2024-06" db="EMBL/GenBank/DDBJ databases">
        <authorList>
            <person name="Plum-Jensen L.E."/>
            <person name="Schramm A."/>
            <person name="Marshall I.P.G."/>
        </authorList>
    </citation>
    <scope>NUCLEOTIDE SEQUENCE</scope>
    <source>
        <strain evidence="4">Rat1</strain>
    </source>
</reference>
<dbReference type="KEGG" id="eaj:Q3M24_06630"/>
<keyword evidence="1" id="KW-0596">Phosphopantetheine</keyword>
<dbReference type="PROSITE" id="PS00012">
    <property type="entry name" value="PHOSPHOPANTETHEINE"/>
    <property type="match status" value="1"/>
</dbReference>
<dbReference type="AlphaFoldDB" id="A0AAU8LZ66"/>
<dbReference type="PROSITE" id="PS50075">
    <property type="entry name" value="CARRIER"/>
    <property type="match status" value="1"/>
</dbReference>
<dbReference type="InterPro" id="IPR009081">
    <property type="entry name" value="PP-bd_ACP"/>
</dbReference>
<keyword evidence="2" id="KW-0597">Phosphoprotein</keyword>
<evidence type="ECO:0000313" key="4">
    <source>
        <dbReference type="EMBL" id="XCN74415.1"/>
    </source>
</evidence>
<dbReference type="Gene3D" id="1.10.1200.10">
    <property type="entry name" value="ACP-like"/>
    <property type="match status" value="1"/>
</dbReference>
<name>A0AAU8LZ66_9BACT</name>
<reference evidence="4" key="1">
    <citation type="journal article" date="2024" name="Syst. Appl. Microbiol.">
        <title>First single-strain enrichments of Electrothrix cable bacteria, description of E. aestuarii sp. nov. and E. rattekaaiensis sp. nov., and proposal of a cable bacteria taxonomy following the rules of the SeqCode.</title>
        <authorList>
            <person name="Plum-Jensen L.E."/>
            <person name="Schramm A."/>
            <person name="Marshall I.P.G."/>
        </authorList>
    </citation>
    <scope>NUCLEOTIDE SEQUENCE</scope>
    <source>
        <strain evidence="4">Rat1</strain>
    </source>
</reference>
<sequence>MQELIEELKRKLIDILNLSDVQPETFDEHAQLVGGELGIDSIDVLEMVVMVEKDYGIVINNQEVGQKVFSSLVSLAEYIQEHSSDKPS</sequence>
<accession>A0AAU8LZ66</accession>
<gene>
    <name evidence="4" type="ORF">Q3M24_06630</name>
</gene>
<dbReference type="InterPro" id="IPR036736">
    <property type="entry name" value="ACP-like_sf"/>
</dbReference>